<dbReference type="Proteomes" id="UP000821837">
    <property type="component" value="Unassembled WGS sequence"/>
</dbReference>
<name>A0A9D4PCN4_RHISA</name>
<evidence type="ECO:0000313" key="2">
    <source>
        <dbReference type="Proteomes" id="UP000821837"/>
    </source>
</evidence>
<evidence type="ECO:0000313" key="1">
    <source>
        <dbReference type="EMBL" id="KAH7935978.1"/>
    </source>
</evidence>
<keyword evidence="2" id="KW-1185">Reference proteome</keyword>
<gene>
    <name evidence="1" type="ORF">HPB52_016136</name>
</gene>
<protein>
    <submittedName>
        <fullName evidence="1">Uncharacterized protein</fullName>
    </submittedName>
</protein>
<sequence>MSTRARQRASRTAFAAKHRIPVLGYFRTDLQHHGKRAFVTFYVTARGTSLLTLDDIQQLGLLIDGATLTCRLATPVSSQLPVGVPPGFEHLPGRAKRRQHIMPVPAKLRRLPLALRQQDTSELHRLQDDDAGGRGRRPHSRLHIATTCCLRRPFAMALLSSATLHLLKRNLKFLQPRIATWGLGRRVLGILLPAGKCAANNQTTA</sequence>
<dbReference type="EMBL" id="JABSTV010001255">
    <property type="protein sequence ID" value="KAH7935978.1"/>
    <property type="molecule type" value="Genomic_DNA"/>
</dbReference>
<reference evidence="1" key="2">
    <citation type="submission" date="2021-09" db="EMBL/GenBank/DDBJ databases">
        <authorList>
            <person name="Jia N."/>
            <person name="Wang J."/>
            <person name="Shi W."/>
            <person name="Du L."/>
            <person name="Sun Y."/>
            <person name="Zhan W."/>
            <person name="Jiang J."/>
            <person name="Wang Q."/>
            <person name="Zhang B."/>
            <person name="Ji P."/>
            <person name="Sakyi L.B."/>
            <person name="Cui X."/>
            <person name="Yuan T."/>
            <person name="Jiang B."/>
            <person name="Yang W."/>
            <person name="Lam T.T.-Y."/>
            <person name="Chang Q."/>
            <person name="Ding S."/>
            <person name="Wang X."/>
            <person name="Zhu J."/>
            <person name="Ruan X."/>
            <person name="Zhao L."/>
            <person name="Wei J."/>
            <person name="Que T."/>
            <person name="Du C."/>
            <person name="Cheng J."/>
            <person name="Dai P."/>
            <person name="Han X."/>
            <person name="Huang E."/>
            <person name="Gao Y."/>
            <person name="Liu J."/>
            <person name="Shao H."/>
            <person name="Ye R."/>
            <person name="Li L."/>
            <person name="Wei W."/>
            <person name="Wang X."/>
            <person name="Wang C."/>
            <person name="Huo Q."/>
            <person name="Li W."/>
            <person name="Guo W."/>
            <person name="Chen H."/>
            <person name="Chen S."/>
            <person name="Zhou L."/>
            <person name="Zhou L."/>
            <person name="Ni X."/>
            <person name="Tian J."/>
            <person name="Zhou Y."/>
            <person name="Sheng Y."/>
            <person name="Liu T."/>
            <person name="Pan Y."/>
            <person name="Xia L."/>
            <person name="Li J."/>
            <person name="Zhao F."/>
            <person name="Cao W."/>
        </authorList>
    </citation>
    <scope>NUCLEOTIDE SEQUENCE</scope>
    <source>
        <strain evidence="1">Rsan-2018</strain>
        <tissue evidence="1">Larvae</tissue>
    </source>
</reference>
<comment type="caution">
    <text evidence="1">The sequence shown here is derived from an EMBL/GenBank/DDBJ whole genome shotgun (WGS) entry which is preliminary data.</text>
</comment>
<accession>A0A9D4PCN4</accession>
<dbReference type="VEuPathDB" id="VectorBase:RSAN_026770"/>
<dbReference type="AlphaFoldDB" id="A0A9D4PCN4"/>
<organism evidence="1 2">
    <name type="scientific">Rhipicephalus sanguineus</name>
    <name type="common">Brown dog tick</name>
    <name type="synonym">Ixodes sanguineus</name>
    <dbReference type="NCBI Taxonomy" id="34632"/>
    <lineage>
        <taxon>Eukaryota</taxon>
        <taxon>Metazoa</taxon>
        <taxon>Ecdysozoa</taxon>
        <taxon>Arthropoda</taxon>
        <taxon>Chelicerata</taxon>
        <taxon>Arachnida</taxon>
        <taxon>Acari</taxon>
        <taxon>Parasitiformes</taxon>
        <taxon>Ixodida</taxon>
        <taxon>Ixodoidea</taxon>
        <taxon>Ixodidae</taxon>
        <taxon>Rhipicephalinae</taxon>
        <taxon>Rhipicephalus</taxon>
        <taxon>Rhipicephalus</taxon>
    </lineage>
</organism>
<reference evidence="1" key="1">
    <citation type="journal article" date="2020" name="Cell">
        <title>Large-Scale Comparative Analyses of Tick Genomes Elucidate Their Genetic Diversity and Vector Capacities.</title>
        <authorList>
            <consortium name="Tick Genome and Microbiome Consortium (TIGMIC)"/>
            <person name="Jia N."/>
            <person name="Wang J."/>
            <person name="Shi W."/>
            <person name="Du L."/>
            <person name="Sun Y."/>
            <person name="Zhan W."/>
            <person name="Jiang J.F."/>
            <person name="Wang Q."/>
            <person name="Zhang B."/>
            <person name="Ji P."/>
            <person name="Bell-Sakyi L."/>
            <person name="Cui X.M."/>
            <person name="Yuan T.T."/>
            <person name="Jiang B.G."/>
            <person name="Yang W.F."/>
            <person name="Lam T.T."/>
            <person name="Chang Q.C."/>
            <person name="Ding S.J."/>
            <person name="Wang X.J."/>
            <person name="Zhu J.G."/>
            <person name="Ruan X.D."/>
            <person name="Zhao L."/>
            <person name="Wei J.T."/>
            <person name="Ye R.Z."/>
            <person name="Que T.C."/>
            <person name="Du C.H."/>
            <person name="Zhou Y.H."/>
            <person name="Cheng J.X."/>
            <person name="Dai P.F."/>
            <person name="Guo W.B."/>
            <person name="Han X.H."/>
            <person name="Huang E.J."/>
            <person name="Li L.F."/>
            <person name="Wei W."/>
            <person name="Gao Y.C."/>
            <person name="Liu J.Z."/>
            <person name="Shao H.Z."/>
            <person name="Wang X."/>
            <person name="Wang C.C."/>
            <person name="Yang T.C."/>
            <person name="Huo Q.B."/>
            <person name="Li W."/>
            <person name="Chen H.Y."/>
            <person name="Chen S.E."/>
            <person name="Zhou L.G."/>
            <person name="Ni X.B."/>
            <person name="Tian J.H."/>
            <person name="Sheng Y."/>
            <person name="Liu T."/>
            <person name="Pan Y.S."/>
            <person name="Xia L.Y."/>
            <person name="Li J."/>
            <person name="Zhao F."/>
            <person name="Cao W.C."/>
        </authorList>
    </citation>
    <scope>NUCLEOTIDE SEQUENCE</scope>
    <source>
        <strain evidence="1">Rsan-2018</strain>
    </source>
</reference>
<proteinExistence type="predicted"/>